<evidence type="ECO:0000313" key="2">
    <source>
        <dbReference type="EMBL" id="KAF7820552.1"/>
    </source>
</evidence>
<dbReference type="Pfam" id="PF02519">
    <property type="entry name" value="Auxin_inducible"/>
    <property type="match status" value="1"/>
</dbReference>
<reference evidence="2" key="1">
    <citation type="submission" date="2020-09" db="EMBL/GenBank/DDBJ databases">
        <title>Genome-Enabled Discovery of Anthraquinone Biosynthesis in Senna tora.</title>
        <authorList>
            <person name="Kang S.-H."/>
            <person name="Pandey R.P."/>
            <person name="Lee C.-M."/>
            <person name="Sim J.-S."/>
            <person name="Jeong J.-T."/>
            <person name="Choi B.-S."/>
            <person name="Jung M."/>
            <person name="Ginzburg D."/>
            <person name="Zhao K."/>
            <person name="Won S.Y."/>
            <person name="Oh T.-J."/>
            <person name="Yu Y."/>
            <person name="Kim N.-H."/>
            <person name="Lee O.R."/>
            <person name="Lee T.-H."/>
            <person name="Bashyal P."/>
            <person name="Kim T.-S."/>
            <person name="Lee W.-H."/>
            <person name="Kawkins C."/>
            <person name="Kim C.-K."/>
            <person name="Kim J.S."/>
            <person name="Ahn B.O."/>
            <person name="Rhee S.Y."/>
            <person name="Sohng J.K."/>
        </authorList>
    </citation>
    <scope>NUCLEOTIDE SEQUENCE</scope>
    <source>
        <tissue evidence="2">Leaf</tissue>
    </source>
</reference>
<dbReference type="PANTHER" id="PTHR31374">
    <property type="entry name" value="AUXIN-INDUCED PROTEIN-LIKE-RELATED"/>
    <property type="match status" value="1"/>
</dbReference>
<dbReference type="Proteomes" id="UP000634136">
    <property type="component" value="Unassembled WGS sequence"/>
</dbReference>
<dbReference type="AlphaFoldDB" id="A0A834WFA7"/>
<proteinExistence type="inferred from homology"/>
<dbReference type="InterPro" id="IPR003676">
    <property type="entry name" value="SAUR_fam"/>
</dbReference>
<organism evidence="2 3">
    <name type="scientific">Senna tora</name>
    <dbReference type="NCBI Taxonomy" id="362788"/>
    <lineage>
        <taxon>Eukaryota</taxon>
        <taxon>Viridiplantae</taxon>
        <taxon>Streptophyta</taxon>
        <taxon>Embryophyta</taxon>
        <taxon>Tracheophyta</taxon>
        <taxon>Spermatophyta</taxon>
        <taxon>Magnoliopsida</taxon>
        <taxon>eudicotyledons</taxon>
        <taxon>Gunneridae</taxon>
        <taxon>Pentapetalae</taxon>
        <taxon>rosids</taxon>
        <taxon>fabids</taxon>
        <taxon>Fabales</taxon>
        <taxon>Fabaceae</taxon>
        <taxon>Caesalpinioideae</taxon>
        <taxon>Cassia clade</taxon>
        <taxon>Senna</taxon>
    </lineage>
</organism>
<comment type="caution">
    <text evidence="2">The sequence shown here is derived from an EMBL/GenBank/DDBJ whole genome shotgun (WGS) entry which is preliminary data.</text>
</comment>
<accession>A0A834WFA7</accession>
<dbReference type="OrthoDB" id="762405at2759"/>
<protein>
    <submittedName>
        <fullName evidence="2">Indole-3-acetic acid-induced protein ARG7-like</fullName>
    </submittedName>
</protein>
<dbReference type="PANTHER" id="PTHR31374:SF203">
    <property type="entry name" value="AUXIN-RESPONSIVE PROTEIN SAUR71-LIKE"/>
    <property type="match status" value="1"/>
</dbReference>
<dbReference type="GO" id="GO:0009733">
    <property type="term" value="P:response to auxin"/>
    <property type="evidence" value="ECO:0007669"/>
    <property type="project" value="InterPro"/>
</dbReference>
<evidence type="ECO:0000313" key="3">
    <source>
        <dbReference type="Proteomes" id="UP000634136"/>
    </source>
</evidence>
<gene>
    <name evidence="2" type="ORF">G2W53_026007</name>
</gene>
<sequence>MTIGTWKELKSKHERSKELWAGSVNEQLVNIYSQLSRSKLSKVRLTNRFLCLSLFLQNQPSMADSTKKIDKIHQIVRLKQMFTRWKLLSLGRRSLPDRSNPSPPTPPGFFAVYVGLERKRFVIPARFLKLPIFQFLLEKAEEEFGYQSNGGLVLPCDVSFFAQLVYCLHRDEHRYRKYSFDDFVKLFSDAAASDSCKEKSRRLFTPLLQKTKA</sequence>
<keyword evidence="3" id="KW-1185">Reference proteome</keyword>
<evidence type="ECO:0000256" key="1">
    <source>
        <dbReference type="ARBA" id="ARBA00006974"/>
    </source>
</evidence>
<name>A0A834WFA7_9FABA</name>
<comment type="similarity">
    <text evidence="1">Belongs to the ARG7 family.</text>
</comment>
<dbReference type="EMBL" id="JAAIUW010000008">
    <property type="protein sequence ID" value="KAF7820552.1"/>
    <property type="molecule type" value="Genomic_DNA"/>
</dbReference>